<dbReference type="GO" id="GO:0033214">
    <property type="term" value="P:siderophore-iron import into cell"/>
    <property type="evidence" value="ECO:0007669"/>
    <property type="project" value="TreeGrafter"/>
</dbReference>
<comment type="similarity">
    <text evidence="2">Belongs to the binding-protein-dependent transport system permease family. FecCD subfamily.</text>
</comment>
<dbReference type="CDD" id="cd06550">
    <property type="entry name" value="TM_ABC_iron-siderophores_like"/>
    <property type="match status" value="1"/>
</dbReference>
<keyword evidence="4" id="KW-1003">Cell membrane</keyword>
<organism evidence="9 10">
    <name type="scientific">Pilimelia anulata</name>
    <dbReference type="NCBI Taxonomy" id="53371"/>
    <lineage>
        <taxon>Bacteria</taxon>
        <taxon>Bacillati</taxon>
        <taxon>Actinomycetota</taxon>
        <taxon>Actinomycetes</taxon>
        <taxon>Micromonosporales</taxon>
        <taxon>Micromonosporaceae</taxon>
        <taxon>Pilimelia</taxon>
    </lineage>
</organism>
<dbReference type="GO" id="GO:0022857">
    <property type="term" value="F:transmembrane transporter activity"/>
    <property type="evidence" value="ECO:0007669"/>
    <property type="project" value="InterPro"/>
</dbReference>
<comment type="subcellular location">
    <subcellularLocation>
        <location evidence="1">Cell membrane</location>
        <topology evidence="1">Multi-pass membrane protein</topology>
    </subcellularLocation>
</comment>
<reference evidence="9" key="1">
    <citation type="journal article" date="2014" name="Int. J. Syst. Evol. Microbiol.">
        <title>Complete genome sequence of Corynebacterium casei LMG S-19264T (=DSM 44701T), isolated from a smear-ripened cheese.</title>
        <authorList>
            <consortium name="US DOE Joint Genome Institute (JGI-PGF)"/>
            <person name="Walter F."/>
            <person name="Albersmeier A."/>
            <person name="Kalinowski J."/>
            <person name="Ruckert C."/>
        </authorList>
    </citation>
    <scope>NUCLEOTIDE SEQUENCE</scope>
    <source>
        <strain evidence="9">JCM 3090</strain>
    </source>
</reference>
<dbReference type="Gene3D" id="1.10.3470.10">
    <property type="entry name" value="ABC transporter involved in vitamin B12 uptake, BtuC"/>
    <property type="match status" value="1"/>
</dbReference>
<evidence type="ECO:0000313" key="9">
    <source>
        <dbReference type="EMBL" id="GGJ80403.1"/>
    </source>
</evidence>
<feature type="transmembrane region" description="Helical" evidence="8">
    <location>
        <begin position="80"/>
        <end position="101"/>
    </location>
</feature>
<gene>
    <name evidence="9" type="ORF">GCM10010123_07940</name>
</gene>
<dbReference type="PANTHER" id="PTHR30472">
    <property type="entry name" value="FERRIC ENTEROBACTIN TRANSPORT SYSTEM PERMEASE PROTEIN"/>
    <property type="match status" value="1"/>
</dbReference>
<feature type="transmembrane region" description="Helical" evidence="8">
    <location>
        <begin position="268"/>
        <end position="290"/>
    </location>
</feature>
<comment type="caution">
    <text evidence="9">The sequence shown here is derived from an EMBL/GenBank/DDBJ whole genome shotgun (WGS) entry which is preliminary data.</text>
</comment>
<feature type="transmembrane region" description="Helical" evidence="8">
    <location>
        <begin position="226"/>
        <end position="256"/>
    </location>
</feature>
<dbReference type="FunFam" id="1.10.3470.10:FF:000001">
    <property type="entry name" value="Vitamin B12 ABC transporter permease BtuC"/>
    <property type="match status" value="1"/>
</dbReference>
<evidence type="ECO:0000256" key="7">
    <source>
        <dbReference type="ARBA" id="ARBA00023136"/>
    </source>
</evidence>
<keyword evidence="5 8" id="KW-0812">Transmembrane</keyword>
<feature type="transmembrane region" description="Helical" evidence="8">
    <location>
        <begin position="296"/>
        <end position="314"/>
    </location>
</feature>
<evidence type="ECO:0000256" key="3">
    <source>
        <dbReference type="ARBA" id="ARBA00022448"/>
    </source>
</evidence>
<keyword evidence="6 8" id="KW-1133">Transmembrane helix</keyword>
<dbReference type="InterPro" id="IPR000522">
    <property type="entry name" value="ABC_transptr_permease_BtuC"/>
</dbReference>
<dbReference type="GO" id="GO:0005886">
    <property type="term" value="C:plasma membrane"/>
    <property type="evidence" value="ECO:0007669"/>
    <property type="project" value="UniProtKB-SubCell"/>
</dbReference>
<keyword evidence="3" id="KW-0813">Transport</keyword>
<reference evidence="9" key="2">
    <citation type="submission" date="2020-09" db="EMBL/GenBank/DDBJ databases">
        <authorList>
            <person name="Sun Q."/>
            <person name="Ohkuma M."/>
        </authorList>
    </citation>
    <scope>NUCLEOTIDE SEQUENCE</scope>
    <source>
        <strain evidence="9">JCM 3090</strain>
    </source>
</reference>
<keyword evidence="10" id="KW-1185">Reference proteome</keyword>
<evidence type="ECO:0000256" key="2">
    <source>
        <dbReference type="ARBA" id="ARBA00007935"/>
    </source>
</evidence>
<feature type="transmembrane region" description="Helical" evidence="8">
    <location>
        <begin position="49"/>
        <end position="68"/>
    </location>
</feature>
<evidence type="ECO:0000256" key="6">
    <source>
        <dbReference type="ARBA" id="ARBA00022989"/>
    </source>
</evidence>
<evidence type="ECO:0000256" key="1">
    <source>
        <dbReference type="ARBA" id="ARBA00004651"/>
    </source>
</evidence>
<dbReference type="SUPFAM" id="SSF81345">
    <property type="entry name" value="ABC transporter involved in vitamin B12 uptake, BtuC"/>
    <property type="match status" value="1"/>
</dbReference>
<protein>
    <submittedName>
        <fullName evidence="9">Iron ABC transporter permease</fullName>
    </submittedName>
</protein>
<evidence type="ECO:0000256" key="8">
    <source>
        <dbReference type="SAM" id="Phobius"/>
    </source>
</evidence>
<evidence type="ECO:0000313" key="10">
    <source>
        <dbReference type="Proteomes" id="UP000649739"/>
    </source>
</evidence>
<dbReference type="EMBL" id="BMQB01000001">
    <property type="protein sequence ID" value="GGJ80403.1"/>
    <property type="molecule type" value="Genomic_DNA"/>
</dbReference>
<dbReference type="InterPro" id="IPR037294">
    <property type="entry name" value="ABC_BtuC-like"/>
</dbReference>
<sequence>MVGSVVLIALCVLSVAVGNRGLSVADIACAIVTPGDDEITAIVRGLRIPRTVLGLLAGVALGLAGTLMQALTRNPLADPGIFGVTAGAAFGIAASIAGLGLTSLYGFIWFALLGALAAGLLAQLIGSLGRGGATPVKLALAGVAVSTLLGSLTAAIVLTDPAALNRYRFWAAGTLTGQTADTLVQVTPFVAVGAVLALALAPQLNSLALGDDVAVSLGRHTGRIRAVGILAVTLLTGAAVAVAGPIVFLGLVIPHIARYFTGPDHRWLLPLSAILAPGLLLAADVLGRVVARPSEVQVGVLTAVLGGPFFVALVRRRRIAEL</sequence>
<keyword evidence="7 8" id="KW-0472">Membrane</keyword>
<name>A0A8J3AZZ5_9ACTN</name>
<dbReference type="PANTHER" id="PTHR30472:SF1">
    <property type="entry name" value="FE(3+) DICITRATE TRANSPORT SYSTEM PERMEASE PROTEIN FECC-RELATED"/>
    <property type="match status" value="1"/>
</dbReference>
<accession>A0A8J3AZZ5</accession>
<feature type="transmembrane region" description="Helical" evidence="8">
    <location>
        <begin position="107"/>
        <end position="126"/>
    </location>
</feature>
<dbReference type="Pfam" id="PF01032">
    <property type="entry name" value="FecCD"/>
    <property type="match status" value="1"/>
</dbReference>
<dbReference type="Proteomes" id="UP000649739">
    <property type="component" value="Unassembled WGS sequence"/>
</dbReference>
<evidence type="ECO:0000256" key="4">
    <source>
        <dbReference type="ARBA" id="ARBA00022475"/>
    </source>
</evidence>
<evidence type="ECO:0000256" key="5">
    <source>
        <dbReference type="ARBA" id="ARBA00022692"/>
    </source>
</evidence>
<feature type="transmembrane region" description="Helical" evidence="8">
    <location>
        <begin position="138"/>
        <end position="158"/>
    </location>
</feature>
<dbReference type="AlphaFoldDB" id="A0A8J3AZZ5"/>
<proteinExistence type="inferred from homology"/>